<dbReference type="EMBL" id="BAABCQ010000035">
    <property type="protein sequence ID" value="GAA3972065.1"/>
    <property type="molecule type" value="Genomic_DNA"/>
</dbReference>
<gene>
    <name evidence="2" type="ORF">GCM10022384_23590</name>
</gene>
<proteinExistence type="predicted"/>
<evidence type="ECO:0000313" key="3">
    <source>
        <dbReference type="Proteomes" id="UP001500034"/>
    </source>
</evidence>
<evidence type="ECO:0000256" key="1">
    <source>
        <dbReference type="SAM" id="MobiDB-lite"/>
    </source>
</evidence>
<protein>
    <recommendedName>
        <fullName evidence="4">Transposase</fullName>
    </recommendedName>
</protein>
<evidence type="ECO:0000313" key="2">
    <source>
        <dbReference type="EMBL" id="GAA3972065.1"/>
    </source>
</evidence>
<sequence length="80" mass="9244">MLVRIRLALRLDGEHETALLTGHMHPEHTVHSTLKWPDLGEIGIQGLDRGVLRETNARPRQKPAEQPRIRPEDPVQRFVR</sequence>
<organism evidence="2 3">
    <name type="scientific">Streptomyces marokkonensis</name>
    <dbReference type="NCBI Taxonomy" id="324855"/>
    <lineage>
        <taxon>Bacteria</taxon>
        <taxon>Bacillati</taxon>
        <taxon>Actinomycetota</taxon>
        <taxon>Actinomycetes</taxon>
        <taxon>Kitasatosporales</taxon>
        <taxon>Streptomycetaceae</taxon>
        <taxon>Streptomyces</taxon>
    </lineage>
</organism>
<comment type="caution">
    <text evidence="2">The sequence shown here is derived from an EMBL/GenBank/DDBJ whole genome shotgun (WGS) entry which is preliminary data.</text>
</comment>
<dbReference type="Proteomes" id="UP001500034">
    <property type="component" value="Unassembled WGS sequence"/>
</dbReference>
<evidence type="ECO:0008006" key="4">
    <source>
        <dbReference type="Google" id="ProtNLM"/>
    </source>
</evidence>
<feature type="region of interest" description="Disordered" evidence="1">
    <location>
        <begin position="50"/>
        <end position="80"/>
    </location>
</feature>
<keyword evidence="3" id="KW-1185">Reference proteome</keyword>
<name>A0ABP7PVL8_9ACTN</name>
<accession>A0ABP7PVL8</accession>
<reference evidence="3" key="1">
    <citation type="journal article" date="2019" name="Int. J. Syst. Evol. Microbiol.">
        <title>The Global Catalogue of Microorganisms (GCM) 10K type strain sequencing project: providing services to taxonomists for standard genome sequencing and annotation.</title>
        <authorList>
            <consortium name="The Broad Institute Genomics Platform"/>
            <consortium name="The Broad Institute Genome Sequencing Center for Infectious Disease"/>
            <person name="Wu L."/>
            <person name="Ma J."/>
        </authorList>
    </citation>
    <scope>NUCLEOTIDE SEQUENCE [LARGE SCALE GENOMIC DNA]</scope>
    <source>
        <strain evidence="3">JCM 17027</strain>
    </source>
</reference>